<comment type="similarity">
    <text evidence="5 6">Belongs to the PurK/PurT family.</text>
</comment>
<dbReference type="Pfam" id="PF17769">
    <property type="entry name" value="PurK_C"/>
    <property type="match status" value="1"/>
</dbReference>
<evidence type="ECO:0000256" key="3">
    <source>
        <dbReference type="ARBA" id="ARBA00022755"/>
    </source>
</evidence>
<dbReference type="NCBIfam" id="NF004679">
    <property type="entry name" value="PRK06019.1-5"/>
    <property type="match status" value="1"/>
</dbReference>
<dbReference type="PROSITE" id="PS50975">
    <property type="entry name" value="ATP_GRASP"/>
    <property type="match status" value="1"/>
</dbReference>
<dbReference type="FunFam" id="3.30.470.20:FF:000029">
    <property type="entry name" value="N5-carboxyaminoimidazole ribonucleotide synthase"/>
    <property type="match status" value="1"/>
</dbReference>
<dbReference type="Gene3D" id="3.40.50.20">
    <property type="match status" value="1"/>
</dbReference>
<proteinExistence type="inferred from homology"/>
<dbReference type="InterPro" id="IPR054350">
    <property type="entry name" value="PurT/PurK_preATP-grasp"/>
</dbReference>
<keyword evidence="1 5" id="KW-0436">Ligase</keyword>
<dbReference type="InterPro" id="IPR040686">
    <property type="entry name" value="PurK_C"/>
</dbReference>
<evidence type="ECO:0000256" key="4">
    <source>
        <dbReference type="ARBA" id="ARBA00022840"/>
    </source>
</evidence>
<evidence type="ECO:0000256" key="2">
    <source>
        <dbReference type="ARBA" id="ARBA00022741"/>
    </source>
</evidence>
<comment type="function">
    <text evidence="6">Catalyzes the ATP-dependent conversion of 5-aminoimidazole ribonucleotide (AIR) and HCO(3)- to N5-carboxyaminoimidazole ribonucleotide (N5-CAIR).</text>
</comment>
<dbReference type="Proteomes" id="UP000077412">
    <property type="component" value="Chromosome"/>
</dbReference>
<evidence type="ECO:0000313" key="9">
    <source>
        <dbReference type="Proteomes" id="UP000077412"/>
    </source>
</evidence>
<sequence>MQKRWRLKVVSSLYKTIKPQQTIGILGGGQLGRMMALSAREMGLRVVVLEPGEDSPCGQVADQQILAGYEDREGIQKLAALSDVVTYEFENIDAESASWLEENAHLPQGSRLLAVTQHRLREKETLVKAGVPVAPFRPVSDIDSLNDAITELGLPSVLKTCRGGYDGKGQFVIRQESDIKIAAGILNKEADCVLESWLEFDKEISVILTRSLSGEVKSFPIAENIHRDNILHQTIAPARITNKTAEQAKLLAGSIATELELVGTLAVEMFVAKDGSLYVNELAPRPHNSGHYTIEACETSQFDQHVRAVCNWPLGNTDLIKPAVMINILGEHHETVLSEIGKLGEAKLHLYGKKEAKAKRKMGHITVLGETVEEALEKAEIVSNVFLERKKTEVQQ</sequence>
<dbReference type="UniPathway" id="UPA00074">
    <property type="reaction ID" value="UER00942"/>
</dbReference>
<feature type="binding site" evidence="5">
    <location>
        <begin position="164"/>
        <end position="170"/>
    </location>
    <ligand>
        <name>ATP</name>
        <dbReference type="ChEBI" id="CHEBI:30616"/>
    </ligand>
</feature>
<feature type="domain" description="ATP-grasp" evidence="7">
    <location>
        <begin position="123"/>
        <end position="310"/>
    </location>
</feature>
<dbReference type="EMBL" id="CP016761">
    <property type="protein sequence ID" value="ANX10654.1"/>
    <property type="molecule type" value="Genomic_DNA"/>
</dbReference>
<dbReference type="Gene3D" id="3.30.470.20">
    <property type="entry name" value="ATP-grasp fold, B domain"/>
    <property type="match status" value="1"/>
</dbReference>
<dbReference type="KEGG" id="far:ABE41_001330"/>
<dbReference type="SUPFAM" id="SSF52440">
    <property type="entry name" value="PreATP-grasp domain"/>
    <property type="match status" value="1"/>
</dbReference>
<dbReference type="GO" id="GO:0005829">
    <property type="term" value="C:cytosol"/>
    <property type="evidence" value="ECO:0007669"/>
    <property type="project" value="TreeGrafter"/>
</dbReference>
<dbReference type="AlphaFoldDB" id="A0A1B1YZQ2"/>
<keyword evidence="9" id="KW-1185">Reference proteome</keyword>
<feature type="binding site" evidence="5">
    <location>
        <position position="226"/>
    </location>
    <ligand>
        <name>ATP</name>
        <dbReference type="ChEBI" id="CHEBI:30616"/>
    </ligand>
</feature>
<dbReference type="SUPFAM" id="SSF51246">
    <property type="entry name" value="Rudiment single hybrid motif"/>
    <property type="match status" value="1"/>
</dbReference>
<dbReference type="STRING" id="255247.ABE41_001330"/>
<dbReference type="PANTHER" id="PTHR11609:SF5">
    <property type="entry name" value="PHOSPHORIBOSYLAMINOIMIDAZOLE CARBOXYLASE"/>
    <property type="match status" value="1"/>
</dbReference>
<dbReference type="InterPro" id="IPR016185">
    <property type="entry name" value="PreATP-grasp_dom_sf"/>
</dbReference>
<comment type="subunit">
    <text evidence="5 6">Homodimer.</text>
</comment>
<dbReference type="RefSeq" id="WP_066285737.1">
    <property type="nucleotide sequence ID" value="NZ_CP016761.1"/>
</dbReference>
<dbReference type="GO" id="GO:0005524">
    <property type="term" value="F:ATP binding"/>
    <property type="evidence" value="ECO:0007669"/>
    <property type="project" value="UniProtKB-UniRule"/>
</dbReference>
<dbReference type="HAMAP" id="MF_01928">
    <property type="entry name" value="PurK"/>
    <property type="match status" value="1"/>
</dbReference>
<organism evidence="8 9">
    <name type="scientific">Fictibacillus arsenicus</name>
    <dbReference type="NCBI Taxonomy" id="255247"/>
    <lineage>
        <taxon>Bacteria</taxon>
        <taxon>Bacillati</taxon>
        <taxon>Bacillota</taxon>
        <taxon>Bacilli</taxon>
        <taxon>Bacillales</taxon>
        <taxon>Fictibacillaceae</taxon>
        <taxon>Fictibacillus</taxon>
    </lineage>
</organism>
<comment type="pathway">
    <text evidence="5 6">Purine metabolism; IMP biosynthesis via de novo pathway; 5-amino-1-(5-phospho-D-ribosyl)imidazole-4-carboxylate from 5-amino-1-(5-phospho-D-ribosyl)imidazole (N5-CAIR route): step 1/2.</text>
</comment>
<feature type="binding site" evidence="5">
    <location>
        <begin position="195"/>
        <end position="198"/>
    </location>
    <ligand>
        <name>ATP</name>
        <dbReference type="ChEBI" id="CHEBI:30616"/>
    </ligand>
</feature>
<evidence type="ECO:0000256" key="1">
    <source>
        <dbReference type="ARBA" id="ARBA00022598"/>
    </source>
</evidence>
<dbReference type="PANTHER" id="PTHR11609">
    <property type="entry name" value="PURINE BIOSYNTHESIS PROTEIN 6/7, PUR6/7"/>
    <property type="match status" value="1"/>
</dbReference>
<gene>
    <name evidence="5 6" type="primary">purK</name>
    <name evidence="8" type="ORF">ABE41_001330</name>
</gene>
<comment type="function">
    <text evidence="5">Catalyzes the ATP-dependent conversion of 5-aminoimidazole ribonucleotide (AIR) and HCO(3)(-) to N5-carboxyaminoimidazole ribonucleotide (N5-CAIR).</text>
</comment>
<dbReference type="Pfam" id="PF02222">
    <property type="entry name" value="ATP-grasp"/>
    <property type="match status" value="1"/>
</dbReference>
<dbReference type="InterPro" id="IPR005875">
    <property type="entry name" value="PurK"/>
</dbReference>
<dbReference type="Pfam" id="PF22660">
    <property type="entry name" value="RS_preATP-grasp-like"/>
    <property type="match status" value="1"/>
</dbReference>
<dbReference type="GO" id="GO:0006189">
    <property type="term" value="P:'de novo' IMP biosynthetic process"/>
    <property type="evidence" value="ECO:0007669"/>
    <property type="project" value="UniProtKB-UniRule"/>
</dbReference>
<dbReference type="SUPFAM" id="SSF56059">
    <property type="entry name" value="Glutathione synthetase ATP-binding domain-like"/>
    <property type="match status" value="1"/>
</dbReference>
<dbReference type="FunFam" id="3.30.1490.20:FF:000015">
    <property type="entry name" value="N5-carboxyaminoimidazole ribonucleotide synthase"/>
    <property type="match status" value="1"/>
</dbReference>
<reference evidence="8 9" key="1">
    <citation type="submission" date="2016-08" db="EMBL/GenBank/DDBJ databases">
        <title>Complete genome sequence of Fictibacillus arsenicus G25-54, a strain with toxicity to nematodes and a potential arsenic-resistance activity.</title>
        <authorList>
            <person name="Zheng Z."/>
        </authorList>
    </citation>
    <scope>NUCLEOTIDE SEQUENCE [LARGE SCALE GENOMIC DNA]</scope>
    <source>
        <strain evidence="8 9">G25-54</strain>
    </source>
</reference>
<keyword evidence="3 5" id="KW-0658">Purine biosynthesis</keyword>
<keyword evidence="2 5" id="KW-0547">Nucleotide-binding</keyword>
<dbReference type="NCBIfam" id="NF004675">
    <property type="entry name" value="PRK06019.1-1"/>
    <property type="match status" value="1"/>
</dbReference>
<dbReference type="GO" id="GO:0034028">
    <property type="term" value="F:5-(carboxyamino)imidazole ribonucleotide synthase activity"/>
    <property type="evidence" value="ECO:0007669"/>
    <property type="project" value="UniProtKB-UniRule"/>
</dbReference>
<dbReference type="FunFam" id="3.40.50.20:FF:000016">
    <property type="entry name" value="N5-carboxyaminoimidazole ribonucleotide synthase"/>
    <property type="match status" value="1"/>
</dbReference>
<accession>A0A1B1YZQ2</accession>
<dbReference type="EC" id="6.3.4.18" evidence="5 6"/>
<name>A0A1B1YZQ2_9BACL</name>
<comment type="catalytic activity">
    <reaction evidence="5 6">
        <text>5-amino-1-(5-phospho-beta-D-ribosyl)imidazole + hydrogencarbonate + ATP = 5-carboxyamino-1-(5-phospho-D-ribosyl)imidazole + ADP + phosphate + 2 H(+)</text>
        <dbReference type="Rhea" id="RHEA:19317"/>
        <dbReference type="ChEBI" id="CHEBI:15378"/>
        <dbReference type="ChEBI" id="CHEBI:17544"/>
        <dbReference type="ChEBI" id="CHEBI:30616"/>
        <dbReference type="ChEBI" id="CHEBI:43474"/>
        <dbReference type="ChEBI" id="CHEBI:58730"/>
        <dbReference type="ChEBI" id="CHEBI:137981"/>
        <dbReference type="ChEBI" id="CHEBI:456216"/>
        <dbReference type="EC" id="6.3.4.18"/>
    </reaction>
</comment>
<dbReference type="InterPro" id="IPR011761">
    <property type="entry name" value="ATP-grasp"/>
</dbReference>
<feature type="binding site" evidence="5">
    <location>
        <position position="159"/>
    </location>
    <ligand>
        <name>ATP</name>
        <dbReference type="ChEBI" id="CHEBI:30616"/>
    </ligand>
</feature>
<evidence type="ECO:0000313" key="8">
    <source>
        <dbReference type="EMBL" id="ANX10654.1"/>
    </source>
</evidence>
<dbReference type="InterPro" id="IPR011054">
    <property type="entry name" value="Rudment_hybrid_motif"/>
</dbReference>
<dbReference type="GO" id="GO:0004638">
    <property type="term" value="F:phosphoribosylaminoimidazole carboxylase activity"/>
    <property type="evidence" value="ECO:0007669"/>
    <property type="project" value="InterPro"/>
</dbReference>
<dbReference type="NCBIfam" id="TIGR01161">
    <property type="entry name" value="purK"/>
    <property type="match status" value="1"/>
</dbReference>
<evidence type="ECO:0000259" key="7">
    <source>
        <dbReference type="PROSITE" id="PS50975"/>
    </source>
</evidence>
<evidence type="ECO:0000256" key="6">
    <source>
        <dbReference type="RuleBase" id="RU361200"/>
    </source>
</evidence>
<dbReference type="InterPro" id="IPR013815">
    <property type="entry name" value="ATP_grasp_subdomain_1"/>
</dbReference>
<feature type="binding site" evidence="5">
    <location>
        <position position="203"/>
    </location>
    <ligand>
        <name>ATP</name>
        <dbReference type="ChEBI" id="CHEBI:30616"/>
    </ligand>
</feature>
<dbReference type="InterPro" id="IPR003135">
    <property type="entry name" value="ATP-grasp_carboxylate-amine"/>
</dbReference>
<feature type="binding site" evidence="5">
    <location>
        <begin position="280"/>
        <end position="281"/>
    </location>
    <ligand>
        <name>ATP</name>
        <dbReference type="ChEBI" id="CHEBI:30616"/>
    </ligand>
</feature>
<dbReference type="Gene3D" id="3.30.1490.20">
    <property type="entry name" value="ATP-grasp fold, A domain"/>
    <property type="match status" value="1"/>
</dbReference>
<dbReference type="NCBIfam" id="NF004676">
    <property type="entry name" value="PRK06019.1-2"/>
    <property type="match status" value="1"/>
</dbReference>
<protein>
    <recommendedName>
        <fullName evidence="5 6">N5-carboxyaminoimidazole ribonucleotide synthase</fullName>
        <shortName evidence="5 6">N5-CAIR synthase</shortName>
        <ecNumber evidence="5 6">6.3.4.18</ecNumber>
    </recommendedName>
    <alternativeName>
        <fullName evidence="5 6">5-(carboxyamino)imidazole ribonucleotide synthetase</fullName>
    </alternativeName>
</protein>
<evidence type="ECO:0000256" key="5">
    <source>
        <dbReference type="HAMAP-Rule" id="MF_01928"/>
    </source>
</evidence>
<dbReference type="OrthoDB" id="9804625at2"/>
<dbReference type="GO" id="GO:0046872">
    <property type="term" value="F:metal ion binding"/>
    <property type="evidence" value="ECO:0007669"/>
    <property type="project" value="InterPro"/>
</dbReference>
<keyword evidence="4 5" id="KW-0067">ATP-binding</keyword>
<feature type="binding site" evidence="5">
    <location>
        <position position="119"/>
    </location>
    <ligand>
        <name>ATP</name>
        <dbReference type="ChEBI" id="CHEBI:30616"/>
    </ligand>
</feature>